<evidence type="ECO:0000256" key="14">
    <source>
        <dbReference type="SAM" id="MobiDB-lite"/>
    </source>
</evidence>
<feature type="compositionally biased region" description="Basic and acidic residues" evidence="14">
    <location>
        <begin position="105"/>
        <end position="117"/>
    </location>
</feature>
<dbReference type="Pfam" id="PF07714">
    <property type="entry name" value="PK_Tyr_Ser-Thr"/>
    <property type="match status" value="1"/>
</dbReference>
<dbReference type="SUPFAM" id="SSF56112">
    <property type="entry name" value="Protein kinase-like (PK-like)"/>
    <property type="match status" value="1"/>
</dbReference>
<feature type="region of interest" description="Disordered" evidence="14">
    <location>
        <begin position="104"/>
        <end position="134"/>
    </location>
</feature>
<evidence type="ECO:0000256" key="2">
    <source>
        <dbReference type="ARBA" id="ARBA00008684"/>
    </source>
</evidence>
<keyword evidence="4" id="KW-0723">Serine/threonine-protein kinase</keyword>
<keyword evidence="8" id="KW-0547">Nucleotide-binding</keyword>
<evidence type="ECO:0000256" key="15">
    <source>
        <dbReference type="SAM" id="Phobius"/>
    </source>
</evidence>
<keyword evidence="15" id="KW-1133">Transmembrane helix</keyword>
<feature type="compositionally biased region" description="Gly residues" evidence="14">
    <location>
        <begin position="1353"/>
        <end position="1366"/>
    </location>
</feature>
<evidence type="ECO:0000256" key="13">
    <source>
        <dbReference type="ARBA" id="ARBA00048679"/>
    </source>
</evidence>
<dbReference type="FunFam" id="1.10.510.10:FF:001023">
    <property type="entry name" value="Os07g0541700 protein"/>
    <property type="match status" value="1"/>
</dbReference>
<comment type="subcellular location">
    <subcellularLocation>
        <location evidence="1">Membrane</location>
        <topology evidence="1">Single-pass membrane protein</topology>
    </subcellularLocation>
</comment>
<dbReference type="SMART" id="SM00220">
    <property type="entry name" value="S_TKc"/>
    <property type="match status" value="1"/>
</dbReference>
<comment type="catalytic activity">
    <reaction evidence="12">
        <text>L-threonyl-[protein] + ATP = O-phospho-L-threonyl-[protein] + ADP + H(+)</text>
        <dbReference type="Rhea" id="RHEA:46608"/>
        <dbReference type="Rhea" id="RHEA-COMP:11060"/>
        <dbReference type="Rhea" id="RHEA-COMP:11605"/>
        <dbReference type="ChEBI" id="CHEBI:15378"/>
        <dbReference type="ChEBI" id="CHEBI:30013"/>
        <dbReference type="ChEBI" id="CHEBI:30616"/>
        <dbReference type="ChEBI" id="CHEBI:61977"/>
        <dbReference type="ChEBI" id="CHEBI:456216"/>
        <dbReference type="EC" id="2.7.11.1"/>
    </reaction>
</comment>
<name>A0A388M4L5_CHABU</name>
<dbReference type="Gene3D" id="1.10.510.10">
    <property type="entry name" value="Transferase(Phosphotransferase) domain 1"/>
    <property type="match status" value="2"/>
</dbReference>
<feature type="region of interest" description="Disordered" evidence="14">
    <location>
        <begin position="1344"/>
        <end position="1408"/>
    </location>
</feature>
<dbReference type="SUPFAM" id="SSF52058">
    <property type="entry name" value="L domain-like"/>
    <property type="match status" value="1"/>
</dbReference>
<feature type="region of interest" description="Disordered" evidence="14">
    <location>
        <begin position="255"/>
        <end position="283"/>
    </location>
</feature>
<dbReference type="PROSITE" id="PS50011">
    <property type="entry name" value="PROTEIN_KINASE_DOM"/>
    <property type="match status" value="1"/>
</dbReference>
<comment type="similarity">
    <text evidence="2">Belongs to the protein kinase superfamily. Ser/Thr protein kinase family.</text>
</comment>
<protein>
    <recommendedName>
        <fullName evidence="3">non-specific serine/threonine protein kinase</fullName>
        <ecNumber evidence="3">2.7.11.1</ecNumber>
    </recommendedName>
</protein>
<evidence type="ECO:0000256" key="4">
    <source>
        <dbReference type="ARBA" id="ARBA00022527"/>
    </source>
</evidence>
<feature type="transmembrane region" description="Helical" evidence="15">
    <location>
        <begin position="988"/>
        <end position="1014"/>
    </location>
</feature>
<keyword evidence="15" id="KW-0472">Membrane</keyword>
<dbReference type="STRING" id="69332.A0A388M4L5"/>
<proteinExistence type="inferred from homology"/>
<dbReference type="OrthoDB" id="4062651at2759"/>
<dbReference type="InterPro" id="IPR032675">
    <property type="entry name" value="LRR_dom_sf"/>
</dbReference>
<dbReference type="Gene3D" id="3.30.200.20">
    <property type="entry name" value="Phosphorylase Kinase, domain 1"/>
    <property type="match status" value="1"/>
</dbReference>
<evidence type="ECO:0000256" key="7">
    <source>
        <dbReference type="ARBA" id="ARBA00022737"/>
    </source>
</evidence>
<keyword evidence="15" id="KW-0812">Transmembrane</keyword>
<accession>A0A388M4L5</accession>
<dbReference type="PANTHER" id="PTHR45631">
    <property type="entry name" value="OS07G0107800 PROTEIN-RELATED"/>
    <property type="match status" value="1"/>
</dbReference>
<dbReference type="GO" id="GO:0004674">
    <property type="term" value="F:protein serine/threonine kinase activity"/>
    <property type="evidence" value="ECO:0007669"/>
    <property type="project" value="UniProtKB-KW"/>
</dbReference>
<dbReference type="InterPro" id="IPR011009">
    <property type="entry name" value="Kinase-like_dom_sf"/>
</dbReference>
<feature type="region of interest" description="Disordered" evidence="14">
    <location>
        <begin position="496"/>
        <end position="517"/>
    </location>
</feature>
<evidence type="ECO:0000256" key="9">
    <source>
        <dbReference type="ARBA" id="ARBA00022777"/>
    </source>
</evidence>
<feature type="domain" description="Protein kinase" evidence="16">
    <location>
        <begin position="1107"/>
        <end position="1480"/>
    </location>
</feature>
<keyword evidence="10" id="KW-0067">ATP-binding</keyword>
<evidence type="ECO:0000256" key="1">
    <source>
        <dbReference type="ARBA" id="ARBA00004167"/>
    </source>
</evidence>
<feature type="region of interest" description="Disordered" evidence="14">
    <location>
        <begin position="372"/>
        <end position="392"/>
    </location>
</feature>
<dbReference type="GO" id="GO:0005524">
    <property type="term" value="F:ATP binding"/>
    <property type="evidence" value="ECO:0007669"/>
    <property type="project" value="UniProtKB-KW"/>
</dbReference>
<keyword evidence="6" id="KW-0808">Transferase</keyword>
<comment type="catalytic activity">
    <reaction evidence="13">
        <text>L-seryl-[protein] + ATP = O-phospho-L-seryl-[protein] + ADP + H(+)</text>
        <dbReference type="Rhea" id="RHEA:17989"/>
        <dbReference type="Rhea" id="RHEA-COMP:9863"/>
        <dbReference type="Rhea" id="RHEA-COMP:11604"/>
        <dbReference type="ChEBI" id="CHEBI:15378"/>
        <dbReference type="ChEBI" id="CHEBI:29999"/>
        <dbReference type="ChEBI" id="CHEBI:30616"/>
        <dbReference type="ChEBI" id="CHEBI:83421"/>
        <dbReference type="ChEBI" id="CHEBI:456216"/>
        <dbReference type="EC" id="2.7.11.1"/>
    </reaction>
</comment>
<keyword evidence="7" id="KW-0677">Repeat</keyword>
<reference evidence="17 18" key="1">
    <citation type="journal article" date="2018" name="Cell">
        <title>The Chara Genome: Secondary Complexity and Implications for Plant Terrestrialization.</title>
        <authorList>
            <person name="Nishiyama T."/>
            <person name="Sakayama H."/>
            <person name="Vries J.D."/>
            <person name="Buschmann H."/>
            <person name="Saint-Marcoux D."/>
            <person name="Ullrich K.K."/>
            <person name="Haas F.B."/>
            <person name="Vanderstraeten L."/>
            <person name="Becker D."/>
            <person name="Lang D."/>
            <person name="Vosolsobe S."/>
            <person name="Rombauts S."/>
            <person name="Wilhelmsson P.K.I."/>
            <person name="Janitza P."/>
            <person name="Kern R."/>
            <person name="Heyl A."/>
            <person name="Rumpler F."/>
            <person name="Villalobos L.I.A.C."/>
            <person name="Clay J.M."/>
            <person name="Skokan R."/>
            <person name="Toyoda A."/>
            <person name="Suzuki Y."/>
            <person name="Kagoshima H."/>
            <person name="Schijlen E."/>
            <person name="Tajeshwar N."/>
            <person name="Catarino B."/>
            <person name="Hetherington A.J."/>
            <person name="Saltykova A."/>
            <person name="Bonnot C."/>
            <person name="Breuninger H."/>
            <person name="Symeonidi A."/>
            <person name="Radhakrishnan G.V."/>
            <person name="Van Nieuwerburgh F."/>
            <person name="Deforce D."/>
            <person name="Chang C."/>
            <person name="Karol K.G."/>
            <person name="Hedrich R."/>
            <person name="Ulvskov P."/>
            <person name="Glockner G."/>
            <person name="Delwiche C.F."/>
            <person name="Petrasek J."/>
            <person name="Van de Peer Y."/>
            <person name="Friml J."/>
            <person name="Beilby M."/>
            <person name="Dolan L."/>
            <person name="Kohara Y."/>
            <person name="Sugano S."/>
            <person name="Fujiyama A."/>
            <person name="Delaux P.-M."/>
            <person name="Quint M."/>
            <person name="TheiBen G."/>
            <person name="Hagemann M."/>
            <person name="Harholt J."/>
            <person name="Dunand C."/>
            <person name="Zachgo S."/>
            <person name="Langdale J."/>
            <person name="Maumus F."/>
            <person name="Straeten D.V.D."/>
            <person name="Gould S.B."/>
            <person name="Rensing S.A."/>
        </authorList>
    </citation>
    <scope>NUCLEOTIDE SEQUENCE [LARGE SCALE GENOMIC DNA]</scope>
    <source>
        <strain evidence="17 18">S276</strain>
    </source>
</reference>
<dbReference type="InterPro" id="IPR008271">
    <property type="entry name" value="Ser/Thr_kinase_AS"/>
</dbReference>
<gene>
    <name evidence="17" type="ORF">CBR_g49314</name>
</gene>
<dbReference type="SUPFAM" id="SSF56349">
    <property type="entry name" value="DNA breaking-rejoining enzymes"/>
    <property type="match status" value="1"/>
</dbReference>
<keyword evidence="9" id="KW-0418">Kinase</keyword>
<feature type="transmembrane region" description="Helical" evidence="15">
    <location>
        <begin position="309"/>
        <end position="333"/>
    </location>
</feature>
<evidence type="ECO:0000259" key="16">
    <source>
        <dbReference type="PROSITE" id="PS50011"/>
    </source>
</evidence>
<keyword evidence="11" id="KW-0233">DNA recombination</keyword>
<feature type="region of interest" description="Disordered" evidence="14">
    <location>
        <begin position="1059"/>
        <end position="1080"/>
    </location>
</feature>
<evidence type="ECO:0000256" key="10">
    <source>
        <dbReference type="ARBA" id="ARBA00022840"/>
    </source>
</evidence>
<dbReference type="GO" id="GO:0015074">
    <property type="term" value="P:DNA integration"/>
    <property type="evidence" value="ECO:0007669"/>
    <property type="project" value="InterPro"/>
</dbReference>
<dbReference type="InterPro" id="IPR001245">
    <property type="entry name" value="Ser-Thr/Tyr_kinase_cat_dom"/>
</dbReference>
<dbReference type="Gramene" id="GBG89524">
    <property type="protein sequence ID" value="GBG89524"/>
    <property type="gene ID" value="CBR_g49314"/>
</dbReference>
<evidence type="ECO:0000256" key="3">
    <source>
        <dbReference type="ARBA" id="ARBA00012513"/>
    </source>
</evidence>
<dbReference type="Proteomes" id="UP000265515">
    <property type="component" value="Unassembled WGS sequence"/>
</dbReference>
<dbReference type="Pfam" id="PF08263">
    <property type="entry name" value="LRRNT_2"/>
    <property type="match status" value="1"/>
</dbReference>
<dbReference type="EC" id="2.7.11.1" evidence="3"/>
<dbReference type="InterPro" id="IPR000719">
    <property type="entry name" value="Prot_kinase_dom"/>
</dbReference>
<evidence type="ECO:0000256" key="11">
    <source>
        <dbReference type="ARBA" id="ARBA00023172"/>
    </source>
</evidence>
<dbReference type="GO" id="GO:0003677">
    <property type="term" value="F:DNA binding"/>
    <property type="evidence" value="ECO:0007669"/>
    <property type="project" value="InterPro"/>
</dbReference>
<dbReference type="InterPro" id="IPR013762">
    <property type="entry name" value="Integrase-like_cat_sf"/>
</dbReference>
<dbReference type="EMBL" id="BFEA01000742">
    <property type="protein sequence ID" value="GBG89524.1"/>
    <property type="molecule type" value="Genomic_DNA"/>
</dbReference>
<dbReference type="GO" id="GO:0016020">
    <property type="term" value="C:membrane"/>
    <property type="evidence" value="ECO:0007669"/>
    <property type="project" value="UniProtKB-SubCell"/>
</dbReference>
<evidence type="ECO:0000256" key="6">
    <source>
        <dbReference type="ARBA" id="ARBA00022679"/>
    </source>
</evidence>
<evidence type="ECO:0000256" key="8">
    <source>
        <dbReference type="ARBA" id="ARBA00022741"/>
    </source>
</evidence>
<evidence type="ECO:0000313" key="17">
    <source>
        <dbReference type="EMBL" id="GBG89524.1"/>
    </source>
</evidence>
<keyword evidence="18" id="KW-1185">Reference proteome</keyword>
<dbReference type="GO" id="GO:0006310">
    <property type="term" value="P:DNA recombination"/>
    <property type="evidence" value="ECO:0007669"/>
    <property type="project" value="UniProtKB-KW"/>
</dbReference>
<organism evidence="17 18">
    <name type="scientific">Chara braunii</name>
    <name type="common">Braun's stonewort</name>
    <dbReference type="NCBI Taxonomy" id="69332"/>
    <lineage>
        <taxon>Eukaryota</taxon>
        <taxon>Viridiplantae</taxon>
        <taxon>Streptophyta</taxon>
        <taxon>Charophyceae</taxon>
        <taxon>Charales</taxon>
        <taxon>Characeae</taxon>
        <taxon>Chara</taxon>
    </lineage>
</organism>
<evidence type="ECO:0000256" key="5">
    <source>
        <dbReference type="ARBA" id="ARBA00022614"/>
    </source>
</evidence>
<evidence type="ECO:0000256" key="12">
    <source>
        <dbReference type="ARBA" id="ARBA00047899"/>
    </source>
</evidence>
<dbReference type="PROSITE" id="PS00108">
    <property type="entry name" value="PROTEIN_KINASE_ST"/>
    <property type="match status" value="1"/>
</dbReference>
<dbReference type="Gene3D" id="2.60.120.430">
    <property type="entry name" value="Galactose-binding lectin"/>
    <property type="match status" value="2"/>
</dbReference>
<dbReference type="Gene3D" id="1.10.443.10">
    <property type="entry name" value="Intergrase catalytic core"/>
    <property type="match status" value="1"/>
</dbReference>
<evidence type="ECO:0000313" key="18">
    <source>
        <dbReference type="Proteomes" id="UP000265515"/>
    </source>
</evidence>
<comment type="caution">
    <text evidence="17">The sequence shown here is derived from an EMBL/GenBank/DDBJ whole genome shotgun (WGS) entry which is preliminary data.</text>
</comment>
<dbReference type="FunFam" id="3.30.200.20:FF:000039">
    <property type="entry name" value="receptor-like protein kinase FERONIA"/>
    <property type="match status" value="1"/>
</dbReference>
<dbReference type="InterPro" id="IPR011010">
    <property type="entry name" value="DNA_brk_join_enz"/>
</dbReference>
<dbReference type="InterPro" id="IPR013210">
    <property type="entry name" value="LRR_N_plant-typ"/>
</dbReference>
<dbReference type="Pfam" id="PF12819">
    <property type="entry name" value="Malectin_like"/>
    <property type="match status" value="1"/>
</dbReference>
<keyword evidence="5" id="KW-0433">Leucine-rich repeat</keyword>
<sequence>MWNKYRLGEEQLTKDDLEKIDRYSYVSVGHFLAEYEHASRKVWALSKHDKCFVFLMNFTNAEQRDLIRGTEGRLVWDKIRENLEHEDFDQYLCHTLREARKRRKALDSEKSELEKGSNDPAVGTSDAKKDGTQKSVELVRRNHRWSREKKNESGDLIVSYENIGVDIRKGYLFRTGRGNNALGGGAFNKRIEKWFGEAGVYEGESGHSFRIGGLRAGIEEGWSLGEMMRQGTWNSVGTFMRYGYGMRRGWKRSLEEKGGGGTSSEGFALTMTAGTGRRRGRRKRDVVLVRRPSVITKKRRLVSWCDGSLMHFSLLTVTFAAVIVMMPVTMLLAEGGCTVRDLPPPYRINCGSRREIVDIMDRRWLADPINETDDSSFHSPNSTDSHIGEDGKASSSVYSTVRVFMKKGAYYLKCYPGVRYFLRLRFAAEVAGGANGANCSFSVRVGKVILLSQWCPGKEEEASFTNDDGLNPTAKAIVKEFSILCEDGGAEEFSSASSSSASLASPSPSPSVGDSVGSANMVVTFEPEDSPASTGGGGGAGGATGGGNLAVQPITSGYYAFVNAIELVAIPCDLYGNLTPKRYVMSTLRRWNCGGREVDPKSDNFSRMWEGDPKPPARTRNETTLHSIGLPEGVYAPEAVYQSWRILDKDATSLMYQLIVSSSSSSSSSSRLSGGGSSSAGGGSATYLVRFHFAEIMPGIKAGDRVMNLKVEGILCREGVDILSSSRPNFEAMVVDVFVAMPVGVAEMTVAIDASSGSPVINGLEVLKVGVSDLSDSGHDAFAQDGIVICTTVSGLPPSSGPSTLLLPRAVVSEILLDFAAATNVSEDGQTANDNSNAAVLSAWTNSTSYCDWAGVSCADDRESVIDIDLSAFSRLSGHIPPRVGMLSTLQRLILSGQSFTGEIPSSFANLSALKTLAVEGNSLAGEVPASLLDSVALKEFTWKAAANGREGEAAGGKKGNDLCAPSDARNRWDLPLCGENGFWRGRILIALISGCVGGGVLLLMALVCCCVVVRRRILKREYYLFSPDGSRWPGAGKGPSAILANWLFRALGGACAENESTPTRRGAEGTGGRSSIRPDVSGKLVSRDGYGHRFSMAEVRQYTNDFEEGLLIGKGGFGNVYKGVFVCDWDSGAIGGGGGGGRREMVVAVKRGARRSGQGVKEFLNELSTLSSVRHRHLVSLLGYCDDDGEMVLVYEFMSKGTLRSHILPKSGGGGGEEQSALVGGEERAPLLWRKRLEIAVGAARGLEYLHIGAQKVVIHRDVKSTNILLDDDYVAKVADFGIARCLEDPENTHVSTGVKGSFGYMDPQYCTTRQLTEKSDVYSFGVVLLELVTARPPVASSPVGGFQRRAMGGGGEGGEGGAGAPNGEQDPAGGVTGISAGRMTRGGGGRDHLGGGGGGGGNDAPWTLPPQCGSLVEWALPYLIAGEVERIVDPRLMDSYGTSSLYKVTDVALACVNDNRDRRPSMTDVRRGLEDALMLHDNSLSVVLDSTTEMFDGNV</sequence>
<dbReference type="InterPro" id="IPR024788">
    <property type="entry name" value="Malectin-like_Carb-bd_dom"/>
</dbReference>
<dbReference type="Gene3D" id="3.80.10.10">
    <property type="entry name" value="Ribonuclease Inhibitor"/>
    <property type="match status" value="1"/>
</dbReference>